<name>A0A409W778_9AGAR</name>
<protein>
    <recommendedName>
        <fullName evidence="5">Tyr recombinase domain-containing protein</fullName>
    </recommendedName>
</protein>
<dbReference type="Gene3D" id="1.10.150.130">
    <property type="match status" value="1"/>
</dbReference>
<evidence type="ECO:0000256" key="1">
    <source>
        <dbReference type="ARBA" id="ARBA00023125"/>
    </source>
</evidence>
<dbReference type="InterPro" id="IPR010998">
    <property type="entry name" value="Integrase_recombinase_N"/>
</dbReference>
<dbReference type="SUPFAM" id="SSF56349">
    <property type="entry name" value="DNA breaking-rejoining enzymes"/>
    <property type="match status" value="1"/>
</dbReference>
<evidence type="ECO:0000313" key="3">
    <source>
        <dbReference type="EMBL" id="PPQ74399.1"/>
    </source>
</evidence>
<organism evidence="3 4">
    <name type="scientific">Panaeolus cyanescens</name>
    <dbReference type="NCBI Taxonomy" id="181874"/>
    <lineage>
        <taxon>Eukaryota</taxon>
        <taxon>Fungi</taxon>
        <taxon>Dikarya</taxon>
        <taxon>Basidiomycota</taxon>
        <taxon>Agaricomycotina</taxon>
        <taxon>Agaricomycetes</taxon>
        <taxon>Agaricomycetidae</taxon>
        <taxon>Agaricales</taxon>
        <taxon>Agaricineae</taxon>
        <taxon>Galeropsidaceae</taxon>
        <taxon>Panaeolus</taxon>
    </lineage>
</organism>
<dbReference type="PANTHER" id="PTHR34605:SF3">
    <property type="entry name" value="P CELL-TYPE AGGLUTINATION PROTEIN MAP4-LIKE-RELATED"/>
    <property type="match status" value="1"/>
</dbReference>
<dbReference type="EMBL" id="NHTK01005755">
    <property type="protein sequence ID" value="PPQ74399.1"/>
    <property type="molecule type" value="Genomic_DNA"/>
</dbReference>
<dbReference type="GO" id="GO:0003677">
    <property type="term" value="F:DNA binding"/>
    <property type="evidence" value="ECO:0007669"/>
    <property type="project" value="UniProtKB-KW"/>
</dbReference>
<dbReference type="PANTHER" id="PTHR34605">
    <property type="entry name" value="PHAGE_INTEGRASE DOMAIN-CONTAINING PROTEIN"/>
    <property type="match status" value="1"/>
</dbReference>
<dbReference type="Gene3D" id="1.10.443.10">
    <property type="entry name" value="Intergrase catalytic core"/>
    <property type="match status" value="1"/>
</dbReference>
<dbReference type="InterPro" id="IPR013762">
    <property type="entry name" value="Integrase-like_cat_sf"/>
</dbReference>
<evidence type="ECO:0008006" key="5">
    <source>
        <dbReference type="Google" id="ProtNLM"/>
    </source>
</evidence>
<keyword evidence="2" id="KW-0233">DNA recombination</keyword>
<dbReference type="InParanoid" id="A0A409W778"/>
<keyword evidence="1" id="KW-0238">DNA-binding</keyword>
<dbReference type="AlphaFoldDB" id="A0A409W778"/>
<proteinExistence type="predicted"/>
<dbReference type="Proteomes" id="UP000284842">
    <property type="component" value="Unassembled WGS sequence"/>
</dbReference>
<dbReference type="InterPro" id="IPR011010">
    <property type="entry name" value="DNA_brk_join_enz"/>
</dbReference>
<gene>
    <name evidence="3" type="ORF">CVT24_001069</name>
</gene>
<dbReference type="SUPFAM" id="SSF47823">
    <property type="entry name" value="lambda integrase-like, N-terminal domain"/>
    <property type="match status" value="1"/>
</dbReference>
<accession>A0A409W778</accession>
<comment type="caution">
    <text evidence="3">The sequence shown here is derived from an EMBL/GenBank/DDBJ whole genome shotgun (WGS) entry which is preliminary data.</text>
</comment>
<dbReference type="GO" id="GO:0006310">
    <property type="term" value="P:DNA recombination"/>
    <property type="evidence" value="ECO:0007669"/>
    <property type="project" value="UniProtKB-KW"/>
</dbReference>
<keyword evidence="4" id="KW-1185">Reference proteome</keyword>
<dbReference type="STRING" id="181874.A0A409W778"/>
<dbReference type="InterPro" id="IPR052925">
    <property type="entry name" value="Phage_Integrase-like_Recomb"/>
</dbReference>
<reference evidence="3 4" key="1">
    <citation type="journal article" date="2018" name="Evol. Lett.">
        <title>Horizontal gene cluster transfer increased hallucinogenic mushroom diversity.</title>
        <authorList>
            <person name="Reynolds H.T."/>
            <person name="Vijayakumar V."/>
            <person name="Gluck-Thaler E."/>
            <person name="Korotkin H.B."/>
            <person name="Matheny P.B."/>
            <person name="Slot J.C."/>
        </authorList>
    </citation>
    <scope>NUCLEOTIDE SEQUENCE [LARGE SCALE GENOMIC DNA]</scope>
    <source>
        <strain evidence="3 4">2629</strain>
    </source>
</reference>
<dbReference type="GO" id="GO:0015074">
    <property type="term" value="P:DNA integration"/>
    <property type="evidence" value="ECO:0007669"/>
    <property type="project" value="InterPro"/>
</dbReference>
<evidence type="ECO:0000256" key="2">
    <source>
        <dbReference type="ARBA" id="ARBA00023172"/>
    </source>
</evidence>
<evidence type="ECO:0000313" key="4">
    <source>
        <dbReference type="Proteomes" id="UP000284842"/>
    </source>
</evidence>
<sequence>MPKFDLYDTFRPIHLFTEVQPTVSASALRVDTDTACRKPMPSLSMPTFSKEIRRDRKHDAHHVRFSRTLSDATNQPVEVQPQPSTLKATRQQERNALKLSKASPFRPPVPAADRLTVWSSPYAQRHRETLSSSLPSTLVDKAYQAVGDAIATSTRVSYAAGLLRFHQFCDDFEISEEDRMPASGPLLASFVAHCKGSYEGKTISSWLSGVRYWHIINRAPWFGEEEWVNQARTLARKEGTHHRRPTRAPVSLNHLHILRASLDISLPYDAAVWATALTTFFGCRRLGETTVPSPSSFNPAYNVVRSAKTNFRYGRIPGTSSIDIFIPWTKSTKQEGATVVLTSRADDLCPVKAVLNHLAVNNDCPPHSSFFSFRSAAGQGWSHMVKAAFLSTVDGIWAGNSLEKVSGHSFRIGGATALLLAGVPPETVAKTGGWSSLAFLLYWRRIEEVIPLCISQAYSKANLDSVSGSMESFRVASGITRETAYGHA</sequence>
<dbReference type="OrthoDB" id="2506773at2759"/>